<dbReference type="Proteomes" id="UP000593577">
    <property type="component" value="Unassembled WGS sequence"/>
</dbReference>
<reference evidence="1 2" key="1">
    <citation type="journal article" date="2019" name="Genome Biol. Evol.">
        <title>Insights into the evolution of the New World diploid cottons (Gossypium, subgenus Houzingenia) based on genome sequencing.</title>
        <authorList>
            <person name="Grover C.E."/>
            <person name="Arick M.A. 2nd"/>
            <person name="Thrash A."/>
            <person name="Conover J.L."/>
            <person name="Sanders W.S."/>
            <person name="Peterson D.G."/>
            <person name="Frelichowski J.E."/>
            <person name="Scheffler J.A."/>
            <person name="Scheffler B.E."/>
            <person name="Wendel J.F."/>
        </authorList>
    </citation>
    <scope>NUCLEOTIDE SEQUENCE [LARGE SCALE GENOMIC DNA]</scope>
    <source>
        <strain evidence="1">185</strain>
        <tissue evidence="1">Leaf</tissue>
    </source>
</reference>
<organism evidence="1 2">
    <name type="scientific">Gossypium aridum</name>
    <name type="common">American cotton</name>
    <name type="synonym">Erioxylum aridum</name>
    <dbReference type="NCBI Taxonomy" id="34290"/>
    <lineage>
        <taxon>Eukaryota</taxon>
        <taxon>Viridiplantae</taxon>
        <taxon>Streptophyta</taxon>
        <taxon>Embryophyta</taxon>
        <taxon>Tracheophyta</taxon>
        <taxon>Spermatophyta</taxon>
        <taxon>Magnoliopsida</taxon>
        <taxon>eudicotyledons</taxon>
        <taxon>Gunneridae</taxon>
        <taxon>Pentapetalae</taxon>
        <taxon>rosids</taxon>
        <taxon>malvids</taxon>
        <taxon>Malvales</taxon>
        <taxon>Malvaceae</taxon>
        <taxon>Malvoideae</taxon>
        <taxon>Gossypium</taxon>
    </lineage>
</organism>
<proteinExistence type="predicted"/>
<evidence type="ECO:0000313" key="1">
    <source>
        <dbReference type="EMBL" id="MBA0682599.1"/>
    </source>
</evidence>
<accession>A0A7J8X729</accession>
<dbReference type="EMBL" id="JABFAA010000005">
    <property type="protein sequence ID" value="MBA0682599.1"/>
    <property type="molecule type" value="Genomic_DNA"/>
</dbReference>
<dbReference type="PANTHER" id="PTHR47489:SF2">
    <property type="entry name" value="GCN5-RELATED N-ACETYLTRANSFERASE 5, CHLOROPLASTIC"/>
    <property type="match status" value="1"/>
</dbReference>
<dbReference type="PANTHER" id="PTHR47489">
    <property type="entry name" value="ACYL-COA N-ACYLTRANSFERASES (NAT) SUPERFAMILY PROTEIN"/>
    <property type="match status" value="1"/>
</dbReference>
<dbReference type="AlphaFoldDB" id="A0A7J8X729"/>
<evidence type="ECO:0000313" key="2">
    <source>
        <dbReference type="Proteomes" id="UP000593577"/>
    </source>
</evidence>
<feature type="non-terminal residue" evidence="1">
    <location>
        <position position="26"/>
    </location>
</feature>
<comment type="caution">
    <text evidence="1">The sequence shown here is derived from an EMBL/GenBank/DDBJ whole genome shotgun (WGS) entry which is preliminary data.</text>
</comment>
<keyword evidence="2" id="KW-1185">Reference proteome</keyword>
<protein>
    <submittedName>
        <fullName evidence="1">Uncharacterized protein</fullName>
    </submittedName>
</protein>
<gene>
    <name evidence="1" type="ORF">Goari_024303</name>
</gene>
<name>A0A7J8X729_GOSAI</name>
<sequence>MTSSKEIYLHCRMIDEAPFNMYIKAG</sequence>